<evidence type="ECO:0000313" key="2">
    <source>
        <dbReference type="Proteomes" id="UP000244173"/>
    </source>
</evidence>
<name>A0A2S0PEP2_9NEIS</name>
<dbReference type="STRING" id="1122240.GCA_000620105_02815"/>
<dbReference type="KEGG" id="maer:DAI18_18555"/>
<dbReference type="Proteomes" id="UP000244173">
    <property type="component" value="Chromosome"/>
</dbReference>
<organism evidence="1 2">
    <name type="scientific">Microvirgula aerodenitrificans</name>
    <dbReference type="NCBI Taxonomy" id="57480"/>
    <lineage>
        <taxon>Bacteria</taxon>
        <taxon>Pseudomonadati</taxon>
        <taxon>Pseudomonadota</taxon>
        <taxon>Betaproteobacteria</taxon>
        <taxon>Neisseriales</taxon>
        <taxon>Aquaspirillaceae</taxon>
        <taxon>Microvirgula</taxon>
    </lineage>
</organism>
<keyword evidence="2" id="KW-1185">Reference proteome</keyword>
<proteinExistence type="predicted"/>
<dbReference type="EMBL" id="CP028519">
    <property type="protein sequence ID" value="AVY95822.1"/>
    <property type="molecule type" value="Genomic_DNA"/>
</dbReference>
<reference evidence="1 2" key="1">
    <citation type="submission" date="2018-04" db="EMBL/GenBank/DDBJ databases">
        <title>Denitrifier Microvirgula.</title>
        <authorList>
            <person name="Anderson E."/>
            <person name="Jang J."/>
            <person name="Ishii S."/>
        </authorList>
    </citation>
    <scope>NUCLEOTIDE SEQUENCE [LARGE SCALE GENOMIC DNA]</scope>
    <source>
        <strain evidence="1 2">BE2.4</strain>
    </source>
</reference>
<accession>A0A2S0PEP2</accession>
<protein>
    <submittedName>
        <fullName evidence="1">Uncharacterized protein</fullName>
    </submittedName>
</protein>
<sequence>MDTMISPGDALHPQSEWLFQPPPALADCVCHGLIKNLPGGPYLLPAGLQPIFLLVLDGGIRFLHANRQQQMARLNLCGGTQGPRQAWAAPGTRILTLSVKPGQLRRLIDMPAATIVDCRSPLDTLLRGEDLGELARCETALAATCDPSQQVAAFFRLLFSLRRRRAGLDADLHLPIDLLATAPANWPTASASASASSNAVFLPAMASRCAASASNCAAAG</sequence>
<gene>
    <name evidence="1" type="ORF">DAI18_18555</name>
</gene>
<dbReference type="AlphaFoldDB" id="A0A2S0PEP2"/>
<evidence type="ECO:0000313" key="1">
    <source>
        <dbReference type="EMBL" id="AVY95822.1"/>
    </source>
</evidence>